<protein>
    <submittedName>
        <fullName evidence="1">Uncharacterized protein</fullName>
    </submittedName>
</protein>
<name>A0A380TKX9_9ZZZZ</name>
<organism evidence="1">
    <name type="scientific">metagenome</name>
    <dbReference type="NCBI Taxonomy" id="256318"/>
    <lineage>
        <taxon>unclassified sequences</taxon>
        <taxon>metagenomes</taxon>
    </lineage>
</organism>
<dbReference type="AlphaFoldDB" id="A0A380TKX9"/>
<sequence length="82" mass="8562">MPHPVDPGAGAIDTALMRRQQAVGQLEEAADRAALLFASPDEDHRSEAAGDSIDTAAVAAILVRLNDTVARLRAVVDEDADA</sequence>
<reference evidence="1" key="1">
    <citation type="submission" date="2018-07" db="EMBL/GenBank/DDBJ databases">
        <authorList>
            <person name="Quirk P.G."/>
            <person name="Krulwich T.A."/>
        </authorList>
    </citation>
    <scope>NUCLEOTIDE SEQUENCE</scope>
</reference>
<gene>
    <name evidence="1" type="ORF">DF3PB_630013</name>
</gene>
<proteinExistence type="predicted"/>
<accession>A0A380TKX9</accession>
<evidence type="ECO:0000313" key="1">
    <source>
        <dbReference type="EMBL" id="SUS08324.1"/>
    </source>
</evidence>
<dbReference type="EMBL" id="UIDG01000590">
    <property type="protein sequence ID" value="SUS08324.1"/>
    <property type="molecule type" value="Genomic_DNA"/>
</dbReference>